<dbReference type="RefSeq" id="XP_007739720.1">
    <property type="nucleotide sequence ID" value="XM_007741530.1"/>
</dbReference>
<dbReference type="GeneID" id="19185647"/>
<evidence type="ECO:0000256" key="1">
    <source>
        <dbReference type="ARBA" id="ARBA00010617"/>
    </source>
</evidence>
<evidence type="ECO:0000256" key="6">
    <source>
        <dbReference type="RuleBase" id="RU000461"/>
    </source>
</evidence>
<dbReference type="PRINTS" id="PR00385">
    <property type="entry name" value="P450"/>
</dbReference>
<dbReference type="GO" id="GO:0016705">
    <property type="term" value="F:oxidoreductase activity, acting on paired donors, with incorporation or reduction of molecular oxygen"/>
    <property type="evidence" value="ECO:0007669"/>
    <property type="project" value="InterPro"/>
</dbReference>
<reference evidence="8 9" key="1">
    <citation type="submission" date="2013-03" db="EMBL/GenBank/DDBJ databases">
        <title>The Genome Sequence of Cladophialophora psammophila CBS 110553.</title>
        <authorList>
            <consortium name="The Broad Institute Genomics Platform"/>
            <person name="Cuomo C."/>
            <person name="de Hoog S."/>
            <person name="Gorbushina A."/>
            <person name="Walker B."/>
            <person name="Young S.K."/>
            <person name="Zeng Q."/>
            <person name="Gargeya S."/>
            <person name="Fitzgerald M."/>
            <person name="Haas B."/>
            <person name="Abouelleil A."/>
            <person name="Allen A.W."/>
            <person name="Alvarado L."/>
            <person name="Arachchi H.M."/>
            <person name="Berlin A.M."/>
            <person name="Chapman S.B."/>
            <person name="Gainer-Dewar J."/>
            <person name="Goldberg J."/>
            <person name="Griggs A."/>
            <person name="Gujja S."/>
            <person name="Hansen M."/>
            <person name="Howarth C."/>
            <person name="Imamovic A."/>
            <person name="Ireland A."/>
            <person name="Larimer J."/>
            <person name="McCowan C."/>
            <person name="Murphy C."/>
            <person name="Pearson M."/>
            <person name="Poon T.W."/>
            <person name="Priest M."/>
            <person name="Roberts A."/>
            <person name="Saif S."/>
            <person name="Shea T."/>
            <person name="Sisk P."/>
            <person name="Sykes S."/>
            <person name="Wortman J."/>
            <person name="Nusbaum C."/>
            <person name="Birren B."/>
        </authorList>
    </citation>
    <scope>NUCLEOTIDE SEQUENCE [LARGE SCALE GENOMIC DNA]</scope>
    <source>
        <strain evidence="8 9">CBS 110553</strain>
    </source>
</reference>
<evidence type="ECO:0000256" key="4">
    <source>
        <dbReference type="ARBA" id="ARBA00023004"/>
    </source>
</evidence>
<feature type="chain" id="PRO_5004934640" description="Cytochrome P450 oxidoreductase" evidence="7">
    <location>
        <begin position="25"/>
        <end position="540"/>
    </location>
</feature>
<dbReference type="InterPro" id="IPR036396">
    <property type="entry name" value="Cyt_P450_sf"/>
</dbReference>
<evidence type="ECO:0000256" key="3">
    <source>
        <dbReference type="ARBA" id="ARBA00023002"/>
    </source>
</evidence>
<feature type="binding site" description="axial binding residue" evidence="5">
    <location>
        <position position="444"/>
    </location>
    <ligand>
        <name>heme</name>
        <dbReference type="ChEBI" id="CHEBI:30413"/>
    </ligand>
    <ligandPart>
        <name>Fe</name>
        <dbReference type="ChEBI" id="CHEBI:18248"/>
    </ligandPart>
</feature>
<dbReference type="CDD" id="cd11065">
    <property type="entry name" value="CYP64-like"/>
    <property type="match status" value="1"/>
</dbReference>
<proteinExistence type="inferred from homology"/>
<comment type="similarity">
    <text evidence="1 6">Belongs to the cytochrome P450 family.</text>
</comment>
<keyword evidence="6" id="KW-0503">Monooxygenase</keyword>
<dbReference type="Pfam" id="PF00067">
    <property type="entry name" value="p450"/>
    <property type="match status" value="1"/>
</dbReference>
<evidence type="ECO:0000256" key="2">
    <source>
        <dbReference type="ARBA" id="ARBA00022723"/>
    </source>
</evidence>
<dbReference type="STRING" id="1182543.W9X881"/>
<dbReference type="OrthoDB" id="1103324at2759"/>
<organism evidence="8 9">
    <name type="scientific">Cladophialophora psammophila CBS 110553</name>
    <dbReference type="NCBI Taxonomy" id="1182543"/>
    <lineage>
        <taxon>Eukaryota</taxon>
        <taxon>Fungi</taxon>
        <taxon>Dikarya</taxon>
        <taxon>Ascomycota</taxon>
        <taxon>Pezizomycotina</taxon>
        <taxon>Eurotiomycetes</taxon>
        <taxon>Chaetothyriomycetidae</taxon>
        <taxon>Chaetothyriales</taxon>
        <taxon>Herpotrichiellaceae</taxon>
        <taxon>Cladophialophora</taxon>
    </lineage>
</organism>
<dbReference type="SUPFAM" id="SSF48264">
    <property type="entry name" value="Cytochrome P450"/>
    <property type="match status" value="1"/>
</dbReference>
<evidence type="ECO:0000313" key="9">
    <source>
        <dbReference type="Proteomes" id="UP000019471"/>
    </source>
</evidence>
<dbReference type="PROSITE" id="PS00086">
    <property type="entry name" value="CYTOCHROME_P450"/>
    <property type="match status" value="1"/>
</dbReference>
<keyword evidence="2 5" id="KW-0479">Metal-binding</keyword>
<dbReference type="PANTHER" id="PTHR46300:SF11">
    <property type="entry name" value="OXIDOREDUCTASE, PUTATIVE-RELATED"/>
    <property type="match status" value="1"/>
</dbReference>
<feature type="signal peptide" evidence="7">
    <location>
        <begin position="1"/>
        <end position="24"/>
    </location>
</feature>
<keyword evidence="5 6" id="KW-0349">Heme</keyword>
<sequence length="540" mass="61786">MLGRVVVWLALVAVAGIILSKTRSVRPPKGYREVPGPKGLPLIGNILQVPIQPRHQLISWAQQYGELFRLRLGRYNWVFLNHPAAIKEIMDRQAASTSGRVPTPVLSELVSGGRRFLLMGNTPTWRKLRGLVHKLLTPRMSEKFRPSQDFEAKQLIYDLCNSNLDDKEFYNHIRRYTTSVVLTSTYGKRVPTSDNPDIVEVYGIMKDFSDTTVPGAFWADVFPPLAKLPTALQSWRKRALQYQERQTRAWMKFWNDLKIQIDLGKAPECFVKQWLETDWEKQEISELQAAYVAGTMIEAGSETTSSALNSCVKYLAAYPHVQERANEEISRVVGDARSPTWEDEEKLPYIRAMVKEILRLRPVSSLGQPHMTTADVYYKDYFIPKGTVLALCQYAVHYDPARYQDPFEFRPERYLNHPLKAGAYAGGDPFARDHFGFGAGRRICPGMHLAENSLFITLAKIIWAFDIRPPLDAEGREETVDVSDNAYEDTGNILPRPFRLRFIPRNEVRKSKLIEEWEQALREGYYLGDVKVDALGMVVE</sequence>
<keyword evidence="7" id="KW-0732">Signal</keyword>
<dbReference type="HOGENOM" id="CLU_001570_2_1_1"/>
<dbReference type="EMBL" id="AMGX01000001">
    <property type="protein sequence ID" value="EXJ76403.1"/>
    <property type="molecule type" value="Genomic_DNA"/>
</dbReference>
<dbReference type="Proteomes" id="UP000019471">
    <property type="component" value="Unassembled WGS sequence"/>
</dbReference>
<dbReference type="PANTHER" id="PTHR46300">
    <property type="entry name" value="P450, PUTATIVE (EUROFUNG)-RELATED-RELATED"/>
    <property type="match status" value="1"/>
</dbReference>
<keyword evidence="9" id="KW-1185">Reference proteome</keyword>
<protein>
    <recommendedName>
        <fullName evidence="10">Cytochrome P450 oxidoreductase</fullName>
    </recommendedName>
</protein>
<evidence type="ECO:0000256" key="7">
    <source>
        <dbReference type="SAM" id="SignalP"/>
    </source>
</evidence>
<dbReference type="GO" id="GO:0005506">
    <property type="term" value="F:iron ion binding"/>
    <property type="evidence" value="ECO:0007669"/>
    <property type="project" value="InterPro"/>
</dbReference>
<dbReference type="InterPro" id="IPR002401">
    <property type="entry name" value="Cyt_P450_E_grp-I"/>
</dbReference>
<keyword evidence="4 5" id="KW-0408">Iron</keyword>
<dbReference type="GO" id="GO:0004497">
    <property type="term" value="F:monooxygenase activity"/>
    <property type="evidence" value="ECO:0007669"/>
    <property type="project" value="UniProtKB-KW"/>
</dbReference>
<comment type="caution">
    <text evidence="8">The sequence shown here is derived from an EMBL/GenBank/DDBJ whole genome shotgun (WGS) entry which is preliminary data.</text>
</comment>
<comment type="cofactor">
    <cofactor evidence="5">
        <name>heme</name>
        <dbReference type="ChEBI" id="CHEBI:30413"/>
    </cofactor>
</comment>
<dbReference type="PRINTS" id="PR00463">
    <property type="entry name" value="EP450I"/>
</dbReference>
<dbReference type="Gene3D" id="1.10.630.10">
    <property type="entry name" value="Cytochrome P450"/>
    <property type="match status" value="1"/>
</dbReference>
<dbReference type="InterPro" id="IPR001128">
    <property type="entry name" value="Cyt_P450"/>
</dbReference>
<keyword evidence="3 6" id="KW-0560">Oxidoreductase</keyword>
<dbReference type="eggNOG" id="KOG0156">
    <property type="taxonomic scope" value="Eukaryota"/>
</dbReference>
<evidence type="ECO:0000256" key="5">
    <source>
        <dbReference type="PIRSR" id="PIRSR602401-1"/>
    </source>
</evidence>
<gene>
    <name evidence="8" type="ORF">A1O5_00911</name>
</gene>
<dbReference type="InterPro" id="IPR017972">
    <property type="entry name" value="Cyt_P450_CS"/>
</dbReference>
<accession>W9X881</accession>
<evidence type="ECO:0000313" key="8">
    <source>
        <dbReference type="EMBL" id="EXJ76403.1"/>
    </source>
</evidence>
<dbReference type="InterPro" id="IPR050364">
    <property type="entry name" value="Cytochrome_P450_fung"/>
</dbReference>
<dbReference type="AlphaFoldDB" id="W9X881"/>
<name>W9X881_9EURO</name>
<evidence type="ECO:0008006" key="10">
    <source>
        <dbReference type="Google" id="ProtNLM"/>
    </source>
</evidence>
<dbReference type="GO" id="GO:0020037">
    <property type="term" value="F:heme binding"/>
    <property type="evidence" value="ECO:0007669"/>
    <property type="project" value="InterPro"/>
</dbReference>